<gene>
    <name evidence="3" type="ORF">NCTC8782_03382</name>
</gene>
<dbReference type="EMBL" id="UIGT01000001">
    <property type="protein sequence ID" value="SUX80775.1"/>
    <property type="molecule type" value="Genomic_DNA"/>
</dbReference>
<evidence type="ECO:0000256" key="1">
    <source>
        <dbReference type="SAM" id="MobiDB-lite"/>
    </source>
</evidence>
<accession>A0A9Q7ZL05</accession>
<evidence type="ECO:0000313" key="3">
    <source>
        <dbReference type="EMBL" id="SUX80775.1"/>
    </source>
</evidence>
<feature type="region of interest" description="Disordered" evidence="1">
    <location>
        <begin position="15"/>
        <end position="52"/>
    </location>
</feature>
<proteinExistence type="predicted"/>
<dbReference type="InterPro" id="IPR018873">
    <property type="entry name" value="KilA-N_DNA-bd_domain"/>
</dbReference>
<dbReference type="Proteomes" id="UP000255286">
    <property type="component" value="Unassembled WGS sequence"/>
</dbReference>
<evidence type="ECO:0000313" key="4">
    <source>
        <dbReference type="Proteomes" id="UP000255286"/>
    </source>
</evidence>
<protein>
    <submittedName>
        <fullName evidence="3">Phage anti-repressor protein</fullName>
    </submittedName>
</protein>
<comment type="caution">
    <text evidence="3">The sequence shown here is derived from an EMBL/GenBank/DDBJ whole genome shotgun (WGS) entry which is preliminary data.</text>
</comment>
<name>A0A9Q7ZL05_9ENTR</name>
<dbReference type="Pfam" id="PF10543">
    <property type="entry name" value="ORF6N"/>
    <property type="match status" value="1"/>
</dbReference>
<sequence>MSSCGLNIGRYGSNVGKCKRKGRAGPSQQSEYGDNMSNHHVMGTATPRNSTSSVISVSHSSVPVITYRNQRVVTTDSLAAGYGTTPVRIQQNFARNEQRFIEGKHFFKITGDELKSFRLSFSDVVNKHTTSLILWTERGASRHAKMLETELAWDFFEQLEDHYFNLREVHGVMLPNMSDPITLARAWADAMEAKQQAEALTHQQAEYIEHLESLFTDGLSPVQFCKRLNGVNTSKISAWLVSMNWLYDDNPEGRSAQWRVRSYARDKYLTEKSSKVSPNSAVSFTTYQPVLLREGATWIYKNYLKGKLPMKVTWNGSFTHDKELAGGDN</sequence>
<evidence type="ECO:0000259" key="2">
    <source>
        <dbReference type="Pfam" id="PF10543"/>
    </source>
</evidence>
<dbReference type="AlphaFoldDB" id="A0A9Q7ZL05"/>
<reference evidence="3 4" key="1">
    <citation type="submission" date="2018-06" db="EMBL/GenBank/DDBJ databases">
        <authorList>
            <consortium name="Pathogen Informatics"/>
            <person name="Doyle S."/>
        </authorList>
    </citation>
    <scope>NUCLEOTIDE SEQUENCE [LARGE SCALE GENOMIC DNA]</scope>
    <source>
        <strain evidence="3 4">NCTC8782</strain>
    </source>
</reference>
<feature type="domain" description="KilA-N DNA-binding" evidence="2">
    <location>
        <begin position="64"/>
        <end position="146"/>
    </location>
</feature>
<organism evidence="3 4">
    <name type="scientific">Citrobacter youngae</name>
    <dbReference type="NCBI Taxonomy" id="133448"/>
    <lineage>
        <taxon>Bacteria</taxon>
        <taxon>Pseudomonadati</taxon>
        <taxon>Pseudomonadota</taxon>
        <taxon>Gammaproteobacteria</taxon>
        <taxon>Enterobacterales</taxon>
        <taxon>Enterobacteriaceae</taxon>
        <taxon>Citrobacter</taxon>
        <taxon>Citrobacter freundii complex</taxon>
    </lineage>
</organism>
<feature type="compositionally biased region" description="Polar residues" evidence="1">
    <location>
        <begin position="26"/>
        <end position="38"/>
    </location>
</feature>